<dbReference type="InterPro" id="IPR011712">
    <property type="entry name" value="Sig_transdc_His_kin_sub3_dim/P"/>
</dbReference>
<feature type="transmembrane region" description="Helical" evidence="9">
    <location>
        <begin position="16"/>
        <end position="35"/>
    </location>
</feature>
<evidence type="ECO:0000256" key="8">
    <source>
        <dbReference type="ARBA" id="ARBA00023012"/>
    </source>
</evidence>
<reference evidence="13" key="1">
    <citation type="journal article" date="2019" name="Int. J. Syst. Evol. Microbiol.">
        <title>The Global Catalogue of Microorganisms (GCM) 10K type strain sequencing project: providing services to taxonomists for standard genome sequencing and annotation.</title>
        <authorList>
            <consortium name="The Broad Institute Genomics Platform"/>
            <consortium name="The Broad Institute Genome Sequencing Center for Infectious Disease"/>
            <person name="Wu L."/>
            <person name="Ma J."/>
        </authorList>
    </citation>
    <scope>NUCLEOTIDE SEQUENCE [LARGE SCALE GENOMIC DNA]</scope>
    <source>
        <strain evidence="13">JCM 3369</strain>
    </source>
</reference>
<protein>
    <recommendedName>
        <fullName evidence="2">histidine kinase</fullName>
        <ecNumber evidence="2">2.7.13.3</ecNumber>
    </recommendedName>
</protein>
<keyword evidence="9" id="KW-1133">Transmembrane helix</keyword>
<dbReference type="InterPro" id="IPR036890">
    <property type="entry name" value="HATPase_C_sf"/>
</dbReference>
<proteinExistence type="predicted"/>
<feature type="domain" description="Histidine kinase/HSP90-like ATPase" evidence="10">
    <location>
        <begin position="287"/>
        <end position="370"/>
    </location>
</feature>
<organism evidence="12 13">
    <name type="scientific">Actinomadura yumaensis</name>
    <dbReference type="NCBI Taxonomy" id="111807"/>
    <lineage>
        <taxon>Bacteria</taxon>
        <taxon>Bacillati</taxon>
        <taxon>Actinomycetota</taxon>
        <taxon>Actinomycetes</taxon>
        <taxon>Streptosporangiales</taxon>
        <taxon>Thermomonosporaceae</taxon>
        <taxon>Actinomadura</taxon>
    </lineage>
</organism>
<dbReference type="RefSeq" id="WP_160826882.1">
    <property type="nucleotide sequence ID" value="NZ_JBHSXE010000001.1"/>
</dbReference>
<dbReference type="InterPro" id="IPR050482">
    <property type="entry name" value="Sensor_HK_TwoCompSys"/>
</dbReference>
<evidence type="ECO:0000313" key="13">
    <source>
        <dbReference type="Proteomes" id="UP001596380"/>
    </source>
</evidence>
<sequence>MNLDRWRPDRTADRRWRWIAVDAFVAYVSAAIPVGPSDVTASVLHGPAVARIAAVVWFAAIAGRRLAPATALAASAAATVAVAVAGYPLTNLSAASALSLTMVAQTRPRARTVQLMVLPVAAALAAVGAGSGESLVLAAVLHGGAWLAGDAGRSRWAAARALREREGERAEADRRRALARERARLALELHDAVGHAVTVMVTHAGAARLALGTEREEIRASLGRIEDVGRTAMADLDQILGLLEAEPPSHDLAASVRGLVAGLPAHLRAGLTVDGDLRDVPDPVGLTVRRVVQESLTNVVRHSSATAVTVRLARTEEGIVIEVADDGDAAHPHVPGRGLNGMRERVRRLGGTLRAGPAPSGGWRVDARIPGRPA</sequence>
<feature type="domain" description="Signal transduction histidine kinase subgroup 3 dimerisation and phosphoacceptor" evidence="11">
    <location>
        <begin position="181"/>
        <end position="244"/>
    </location>
</feature>
<evidence type="ECO:0000256" key="3">
    <source>
        <dbReference type="ARBA" id="ARBA00022553"/>
    </source>
</evidence>
<dbReference type="PANTHER" id="PTHR24421">
    <property type="entry name" value="NITRATE/NITRITE SENSOR PROTEIN NARX-RELATED"/>
    <property type="match status" value="1"/>
</dbReference>
<dbReference type="PANTHER" id="PTHR24421:SF10">
    <property type="entry name" value="NITRATE_NITRITE SENSOR PROTEIN NARQ"/>
    <property type="match status" value="1"/>
</dbReference>
<keyword evidence="6 12" id="KW-0418">Kinase</keyword>
<evidence type="ECO:0000256" key="2">
    <source>
        <dbReference type="ARBA" id="ARBA00012438"/>
    </source>
</evidence>
<keyword evidence="8" id="KW-0902">Two-component regulatory system</keyword>
<keyword evidence="7" id="KW-0067">ATP-binding</keyword>
<evidence type="ECO:0000256" key="1">
    <source>
        <dbReference type="ARBA" id="ARBA00000085"/>
    </source>
</evidence>
<evidence type="ECO:0000313" key="12">
    <source>
        <dbReference type="EMBL" id="MFC6884823.1"/>
    </source>
</evidence>
<keyword evidence="13" id="KW-1185">Reference proteome</keyword>
<dbReference type="Pfam" id="PF07730">
    <property type="entry name" value="HisKA_3"/>
    <property type="match status" value="1"/>
</dbReference>
<comment type="caution">
    <text evidence="12">The sequence shown here is derived from an EMBL/GenBank/DDBJ whole genome shotgun (WGS) entry which is preliminary data.</text>
</comment>
<evidence type="ECO:0000259" key="10">
    <source>
        <dbReference type="Pfam" id="PF02518"/>
    </source>
</evidence>
<dbReference type="EC" id="2.7.13.3" evidence="2"/>
<keyword evidence="9" id="KW-0812">Transmembrane</keyword>
<keyword evidence="3" id="KW-0597">Phosphoprotein</keyword>
<evidence type="ECO:0000259" key="11">
    <source>
        <dbReference type="Pfam" id="PF07730"/>
    </source>
</evidence>
<dbReference type="Gene3D" id="3.30.565.10">
    <property type="entry name" value="Histidine kinase-like ATPase, C-terminal domain"/>
    <property type="match status" value="1"/>
</dbReference>
<name>A0ABW2CSL8_9ACTN</name>
<dbReference type="InterPro" id="IPR003594">
    <property type="entry name" value="HATPase_dom"/>
</dbReference>
<keyword evidence="9" id="KW-0472">Membrane</keyword>
<feature type="transmembrane region" description="Helical" evidence="9">
    <location>
        <begin position="41"/>
        <end position="62"/>
    </location>
</feature>
<evidence type="ECO:0000256" key="9">
    <source>
        <dbReference type="SAM" id="Phobius"/>
    </source>
</evidence>
<evidence type="ECO:0000256" key="5">
    <source>
        <dbReference type="ARBA" id="ARBA00022741"/>
    </source>
</evidence>
<gene>
    <name evidence="12" type="ORF">ACFQKB_34045</name>
</gene>
<feature type="transmembrane region" description="Helical" evidence="9">
    <location>
        <begin position="69"/>
        <end position="89"/>
    </location>
</feature>
<keyword evidence="5" id="KW-0547">Nucleotide-binding</keyword>
<accession>A0ABW2CSL8</accession>
<evidence type="ECO:0000256" key="4">
    <source>
        <dbReference type="ARBA" id="ARBA00022679"/>
    </source>
</evidence>
<dbReference type="CDD" id="cd16917">
    <property type="entry name" value="HATPase_UhpB-NarQ-NarX-like"/>
    <property type="match status" value="1"/>
</dbReference>
<dbReference type="Gene3D" id="1.20.5.1930">
    <property type="match status" value="1"/>
</dbReference>
<dbReference type="Proteomes" id="UP001596380">
    <property type="component" value="Unassembled WGS sequence"/>
</dbReference>
<dbReference type="Pfam" id="PF02518">
    <property type="entry name" value="HATPase_c"/>
    <property type="match status" value="1"/>
</dbReference>
<keyword evidence="4" id="KW-0808">Transferase</keyword>
<dbReference type="GO" id="GO:0016301">
    <property type="term" value="F:kinase activity"/>
    <property type="evidence" value="ECO:0007669"/>
    <property type="project" value="UniProtKB-KW"/>
</dbReference>
<dbReference type="SUPFAM" id="SSF55874">
    <property type="entry name" value="ATPase domain of HSP90 chaperone/DNA topoisomerase II/histidine kinase"/>
    <property type="match status" value="1"/>
</dbReference>
<comment type="catalytic activity">
    <reaction evidence="1">
        <text>ATP + protein L-histidine = ADP + protein N-phospho-L-histidine.</text>
        <dbReference type="EC" id="2.7.13.3"/>
    </reaction>
</comment>
<evidence type="ECO:0000256" key="6">
    <source>
        <dbReference type="ARBA" id="ARBA00022777"/>
    </source>
</evidence>
<evidence type="ECO:0000256" key="7">
    <source>
        <dbReference type="ARBA" id="ARBA00022840"/>
    </source>
</evidence>
<dbReference type="EMBL" id="JBHSXS010000031">
    <property type="protein sequence ID" value="MFC6884823.1"/>
    <property type="molecule type" value="Genomic_DNA"/>
</dbReference>